<accession>A0ABQ5I4Y0</accession>
<reference evidence="2" key="1">
    <citation type="journal article" date="2022" name="Int. J. Mol. Sci.">
        <title>Draft Genome of Tanacetum Coccineum: Genomic Comparison of Closely Related Tanacetum-Family Plants.</title>
        <authorList>
            <person name="Yamashiro T."/>
            <person name="Shiraishi A."/>
            <person name="Nakayama K."/>
            <person name="Satake H."/>
        </authorList>
    </citation>
    <scope>NUCLEOTIDE SEQUENCE</scope>
</reference>
<comment type="caution">
    <text evidence="2">The sequence shown here is derived from an EMBL/GenBank/DDBJ whole genome shotgun (WGS) entry which is preliminary data.</text>
</comment>
<reference evidence="2" key="2">
    <citation type="submission" date="2022-01" db="EMBL/GenBank/DDBJ databases">
        <authorList>
            <person name="Yamashiro T."/>
            <person name="Shiraishi A."/>
            <person name="Satake H."/>
            <person name="Nakayama K."/>
        </authorList>
    </citation>
    <scope>NUCLEOTIDE SEQUENCE</scope>
</reference>
<feature type="region of interest" description="Disordered" evidence="1">
    <location>
        <begin position="1"/>
        <end position="22"/>
    </location>
</feature>
<evidence type="ECO:0000256" key="1">
    <source>
        <dbReference type="SAM" id="MobiDB-lite"/>
    </source>
</evidence>
<name>A0ABQ5I4Y0_9ASTR</name>
<gene>
    <name evidence="2" type="ORF">Tco_1090673</name>
</gene>
<feature type="compositionally biased region" description="Basic and acidic residues" evidence="1">
    <location>
        <begin position="317"/>
        <end position="332"/>
    </location>
</feature>
<feature type="region of interest" description="Disordered" evidence="1">
    <location>
        <begin position="294"/>
        <end position="363"/>
    </location>
</feature>
<dbReference type="EMBL" id="BQNB010020361">
    <property type="protein sequence ID" value="GJT95155.1"/>
    <property type="molecule type" value="Genomic_DNA"/>
</dbReference>
<feature type="compositionally biased region" description="Basic and acidic residues" evidence="1">
    <location>
        <begin position="294"/>
        <end position="303"/>
    </location>
</feature>
<feature type="compositionally biased region" description="Polar residues" evidence="1">
    <location>
        <begin position="335"/>
        <end position="349"/>
    </location>
</feature>
<sequence>MTDADQGGADQQNVSQESGFEQVKEDAYVTCTPVLDIQKTDEPLQSSPVSSDFTSKLLNLENPSLADNEIASLMDTTVRHEAQGSQTSSLYTVSITAVPEIASVPPPPFFNPLSQQATPTLIPTTSEATTSFPSLPDFSAVFKFNNRVTNLEKDLSEIKQVDQEEAQAKKRDYIELVDTSMRAILKEEVNTQLPHILPQAVLDFAIPAIEKNVTESLEAAVLARSSSQPNLTYEAATSLFEFELTKILIDKMEKNKSYDKADYKRELYDALVKSYQTDKDLFDTYGKVFTLKRSQDDKDKDQDPSTGSDRGTKRRKSSMEAESSRDSSHTVDDSGVQQNQEFDTGNNDEQPADKEVSKADCQVARAEEPRTSFDELMDTSFDFTAFVLNRLNIKDLTQEILVGPAFELLKGTCKSLTKLEYHLEECSKASITLKRGSKAIQFREGDFPRLRLQDIKDMLLLLVQQKLNNLIIDERYDLNVALRMFTRWIVIQRRVEDLQLGVESYQKKLNLTKPDTFRSNLKNRTTYIAYSDLKGVIYKDQYNRNRLIRTDELYKFSDGKLNDVRTALYDIASGIRIEYLPKRKWSGLDKRSARDMVQDIDKQLYERRLMWNLEKFVSGREYGNDLKLLEQTR</sequence>
<evidence type="ECO:0000313" key="2">
    <source>
        <dbReference type="EMBL" id="GJT95155.1"/>
    </source>
</evidence>
<keyword evidence="3" id="KW-1185">Reference proteome</keyword>
<feature type="compositionally biased region" description="Polar residues" evidence="1">
    <location>
        <begin position="9"/>
        <end position="19"/>
    </location>
</feature>
<protein>
    <submittedName>
        <fullName evidence="2">Uncharacterized protein</fullName>
    </submittedName>
</protein>
<proteinExistence type="predicted"/>
<evidence type="ECO:0000313" key="3">
    <source>
        <dbReference type="Proteomes" id="UP001151760"/>
    </source>
</evidence>
<organism evidence="2 3">
    <name type="scientific">Tanacetum coccineum</name>
    <dbReference type="NCBI Taxonomy" id="301880"/>
    <lineage>
        <taxon>Eukaryota</taxon>
        <taxon>Viridiplantae</taxon>
        <taxon>Streptophyta</taxon>
        <taxon>Embryophyta</taxon>
        <taxon>Tracheophyta</taxon>
        <taxon>Spermatophyta</taxon>
        <taxon>Magnoliopsida</taxon>
        <taxon>eudicotyledons</taxon>
        <taxon>Gunneridae</taxon>
        <taxon>Pentapetalae</taxon>
        <taxon>asterids</taxon>
        <taxon>campanulids</taxon>
        <taxon>Asterales</taxon>
        <taxon>Asteraceae</taxon>
        <taxon>Asteroideae</taxon>
        <taxon>Anthemideae</taxon>
        <taxon>Anthemidinae</taxon>
        <taxon>Tanacetum</taxon>
    </lineage>
</organism>
<dbReference type="Proteomes" id="UP001151760">
    <property type="component" value="Unassembled WGS sequence"/>
</dbReference>